<dbReference type="STRING" id="331113.SNE_A00430"/>
<sequence>MSTLQPIEKESTMCEISERCLSITLQPSQVTPDAFHCSVFKSNEGRTEINSTLIIPYSGGTLNVVIPYPEENLDGWKFCALGFMKDTQSCICQKVFSLTSLIHSSTVVF</sequence>
<name>F8L540_SIMNZ</name>
<gene>
    <name evidence="1" type="ordered locus">SNE_A00430</name>
</gene>
<reference key="1">
    <citation type="journal article" date="2011" name="Mol. Biol. Evol.">
        <title>Unity in variety -- the pan-genome of the Chlamydiae.</title>
        <authorList>
            <person name="Collingro A."/>
            <person name="Tischler P."/>
            <person name="Weinmaier T."/>
            <person name="Penz T."/>
            <person name="Heinz E."/>
            <person name="Brunham R.C."/>
            <person name="Read T.D."/>
            <person name="Bavoil P.M."/>
            <person name="Sachse K."/>
            <person name="Kahane S."/>
            <person name="Friedman M.G."/>
            <person name="Rattei T."/>
            <person name="Myers G.S.A."/>
            <person name="Horn M."/>
        </authorList>
    </citation>
    <scope>NUCLEOTIDE SEQUENCE</scope>
    <source>
        <strain>Z</strain>
    </source>
</reference>
<keyword evidence="2" id="KW-1185">Reference proteome</keyword>
<evidence type="ECO:0000313" key="1">
    <source>
        <dbReference type="EMBL" id="CCB87921.1"/>
    </source>
</evidence>
<dbReference type="HOGENOM" id="CLU_2182184_0_0_0"/>
<dbReference type="KEGG" id="sng:SNE_A00430"/>
<dbReference type="Proteomes" id="UP000000496">
    <property type="component" value="Chromosome gsn.131"/>
</dbReference>
<dbReference type="AlphaFoldDB" id="F8L540"/>
<dbReference type="RefSeq" id="WP_013942388.1">
    <property type="nucleotide sequence ID" value="NC_015713.1"/>
</dbReference>
<proteinExistence type="predicted"/>
<dbReference type="EMBL" id="FR872582">
    <property type="protein sequence ID" value="CCB87921.1"/>
    <property type="molecule type" value="Genomic_DNA"/>
</dbReference>
<reference evidence="1 2" key="2">
    <citation type="journal article" date="2011" name="Mol. Biol. Evol.">
        <title>Unity in variety--the pan-genome of the Chlamydiae.</title>
        <authorList>
            <person name="Collingro A."/>
            <person name="Tischler P."/>
            <person name="Weinmaier T."/>
            <person name="Penz T."/>
            <person name="Heinz E."/>
            <person name="Brunham R.C."/>
            <person name="Read T.D."/>
            <person name="Bavoil P.M."/>
            <person name="Sachse K."/>
            <person name="Kahane S."/>
            <person name="Friedman M.G."/>
            <person name="Rattei T."/>
            <person name="Myers G.S."/>
            <person name="Horn M."/>
        </authorList>
    </citation>
    <scope>NUCLEOTIDE SEQUENCE [LARGE SCALE GENOMIC DNA]</scope>
    <source>
        <strain evidence="2">ATCC VR-1471 / Z</strain>
    </source>
</reference>
<protein>
    <submittedName>
        <fullName evidence="1">Uncharacterized protein</fullName>
    </submittedName>
</protein>
<evidence type="ECO:0000313" key="2">
    <source>
        <dbReference type="Proteomes" id="UP000000496"/>
    </source>
</evidence>
<accession>F8L540</accession>
<organism evidence="1 2">
    <name type="scientific">Simkania negevensis (strain ATCC VR-1471 / DSM 27360 / Z)</name>
    <dbReference type="NCBI Taxonomy" id="331113"/>
    <lineage>
        <taxon>Bacteria</taxon>
        <taxon>Pseudomonadati</taxon>
        <taxon>Chlamydiota</taxon>
        <taxon>Chlamydiia</taxon>
        <taxon>Parachlamydiales</taxon>
        <taxon>Simkaniaceae</taxon>
        <taxon>Simkania</taxon>
    </lineage>
</organism>